<dbReference type="GO" id="GO:0005769">
    <property type="term" value="C:early endosome"/>
    <property type="evidence" value="ECO:0007669"/>
    <property type="project" value="TreeGrafter"/>
</dbReference>
<dbReference type="GO" id="GO:0045022">
    <property type="term" value="P:early endosome to late endosome transport"/>
    <property type="evidence" value="ECO:0007669"/>
    <property type="project" value="TreeGrafter"/>
</dbReference>
<dbReference type="InterPro" id="IPR051837">
    <property type="entry name" value="SortingNexin/PXDomain-PKLike"/>
</dbReference>
<dbReference type="PROSITE" id="PS51207">
    <property type="entry name" value="PXA"/>
    <property type="match status" value="1"/>
</dbReference>
<accession>A0A4R8RA21</accession>
<feature type="domain" description="PXA" evidence="4">
    <location>
        <begin position="103"/>
        <end position="291"/>
    </location>
</feature>
<feature type="region of interest" description="Disordered" evidence="3">
    <location>
        <begin position="524"/>
        <end position="589"/>
    </location>
</feature>
<evidence type="ECO:0000259" key="4">
    <source>
        <dbReference type="PROSITE" id="PS51207"/>
    </source>
</evidence>
<comment type="caution">
    <text evidence="5">The sequence shown here is derived from an EMBL/GenBank/DDBJ whole genome shotgun (WGS) entry which is preliminary data.</text>
</comment>
<dbReference type="Pfam" id="PF02194">
    <property type="entry name" value="PXA"/>
    <property type="match status" value="1"/>
</dbReference>
<feature type="region of interest" description="Disordered" evidence="3">
    <location>
        <begin position="361"/>
        <end position="392"/>
    </location>
</feature>
<evidence type="ECO:0000313" key="6">
    <source>
        <dbReference type="Proteomes" id="UP000295703"/>
    </source>
</evidence>
<dbReference type="PANTHER" id="PTHR22999">
    <property type="entry name" value="PX SERINE/THREONINE KINASE PXK"/>
    <property type="match status" value="1"/>
</dbReference>
<feature type="compositionally biased region" description="Low complexity" evidence="3">
    <location>
        <begin position="16"/>
        <end position="41"/>
    </location>
</feature>
<name>A0A4R8RA21_COLTR</name>
<evidence type="ECO:0000256" key="3">
    <source>
        <dbReference type="SAM" id="MobiDB-lite"/>
    </source>
</evidence>
<feature type="compositionally biased region" description="Basic and acidic residues" evidence="3">
    <location>
        <begin position="569"/>
        <end position="584"/>
    </location>
</feature>
<reference evidence="5 6" key="1">
    <citation type="submission" date="2018-12" db="EMBL/GenBank/DDBJ databases">
        <title>Genome sequence and assembly of Colletotrichum trifolii.</title>
        <authorList>
            <person name="Gan P."/>
            <person name="Shirasu K."/>
        </authorList>
    </citation>
    <scope>NUCLEOTIDE SEQUENCE [LARGE SCALE GENOMIC DNA]</scope>
    <source>
        <strain evidence="5 6">543-2</strain>
    </source>
</reference>
<comment type="subcellular location">
    <subcellularLocation>
        <location evidence="1">Cytoplasm</location>
    </subcellularLocation>
</comment>
<feature type="region of interest" description="Disordered" evidence="3">
    <location>
        <begin position="1"/>
        <end position="65"/>
    </location>
</feature>
<dbReference type="GO" id="GO:0035091">
    <property type="term" value="F:phosphatidylinositol binding"/>
    <property type="evidence" value="ECO:0007669"/>
    <property type="project" value="TreeGrafter"/>
</dbReference>
<proteinExistence type="predicted"/>
<dbReference type="STRING" id="5466.A0A4R8RA21"/>
<protein>
    <submittedName>
        <fullName evidence="5">PXA domain protein 1</fullName>
    </submittedName>
</protein>
<dbReference type="Proteomes" id="UP000295703">
    <property type="component" value="Unassembled WGS sequence"/>
</dbReference>
<dbReference type="EMBL" id="RYZW01000077">
    <property type="protein sequence ID" value="TDZ51798.1"/>
    <property type="molecule type" value="Genomic_DNA"/>
</dbReference>
<dbReference type="SMART" id="SM00313">
    <property type="entry name" value="PXA"/>
    <property type="match status" value="1"/>
</dbReference>
<evidence type="ECO:0000313" key="5">
    <source>
        <dbReference type="EMBL" id="TDZ51798.1"/>
    </source>
</evidence>
<dbReference type="AlphaFoldDB" id="A0A4R8RA21"/>
<sequence length="644" mass="70432">MTAVVTPRAPTPRPKAPATVSFSTETTSAAPTTPLTAPAAARIRPPIQGGASSRRSGRSSPTDFLSDKTTAAFIRRILCQQHISDKETTPPPIEELLPPLTSRNDVDLQLYALIAVILREYVQAWYSKITPDGEFVQEIVHIIAHCTRALEQRLRKVDLESLLFDELSDLLDRHIFARRAAREPVSSPPTEIDPRTVYHALCPVAYLSPVPQVGDPQSIASQQENESIYRQLLVEGVLAVLLPTEDLENGCLTSLVGQIFSELIIGNVLANRLSQPWLIYECLIILARVVGSKDSEPTEYGVEEAVHAGSEAPLPTPARRRWSLQSTLQSTLWTLVHWLFLAFAMARLVITTLAMCSSLPPRSAEGADEETEVTGQKSIAKTPDPPSNPHEAQPVKAPIFEFKLWICLSNLIEMDARMPWLSGLLSMVQFGAVNGPGRLAGLNGPIDRLLSHTIHQRILDAAHLPMLLRSVRAALFPNNAPGVSTLKAPSSDEELRALRRSCASALLGTVPPWLARLYLGGRRPGPRWRSGPESTGAAKERADASEGDTGATSRDENVEAVATSWGEGKGMDDESGTKSPRGGDGDEDQQQMLSDIEEGILDLFSDEYCNKHLIYGMLELVLVRLLPELAEKGTAELLQERLNL</sequence>
<gene>
    <name evidence="5" type="primary">pxa1</name>
    <name evidence="5" type="ORF">CTRI78_v007371</name>
</gene>
<dbReference type="PANTHER" id="PTHR22999:SF23">
    <property type="entry name" value="SORTING NEXIN-16"/>
    <property type="match status" value="1"/>
</dbReference>
<dbReference type="GO" id="GO:0005770">
    <property type="term" value="C:late endosome"/>
    <property type="evidence" value="ECO:0007669"/>
    <property type="project" value="TreeGrafter"/>
</dbReference>
<keyword evidence="6" id="KW-1185">Reference proteome</keyword>
<evidence type="ECO:0000256" key="1">
    <source>
        <dbReference type="ARBA" id="ARBA00004496"/>
    </source>
</evidence>
<organism evidence="5 6">
    <name type="scientific">Colletotrichum trifolii</name>
    <dbReference type="NCBI Taxonomy" id="5466"/>
    <lineage>
        <taxon>Eukaryota</taxon>
        <taxon>Fungi</taxon>
        <taxon>Dikarya</taxon>
        <taxon>Ascomycota</taxon>
        <taxon>Pezizomycotina</taxon>
        <taxon>Sordariomycetes</taxon>
        <taxon>Hypocreomycetidae</taxon>
        <taxon>Glomerellales</taxon>
        <taxon>Glomerellaceae</taxon>
        <taxon>Colletotrichum</taxon>
        <taxon>Colletotrichum orbiculare species complex</taxon>
    </lineage>
</organism>
<evidence type="ECO:0000256" key="2">
    <source>
        <dbReference type="ARBA" id="ARBA00022490"/>
    </source>
</evidence>
<feature type="compositionally biased region" description="Low complexity" evidence="3">
    <location>
        <begin position="49"/>
        <end position="60"/>
    </location>
</feature>
<keyword evidence="2" id="KW-0963">Cytoplasm</keyword>
<dbReference type="InterPro" id="IPR003114">
    <property type="entry name" value="Phox_assoc"/>
</dbReference>